<evidence type="ECO:0000313" key="3">
    <source>
        <dbReference type="Proteomes" id="UP000242519"/>
    </source>
</evidence>
<dbReference type="EMBL" id="MZNU01000297">
    <property type="protein sequence ID" value="OWP01034.1"/>
    <property type="molecule type" value="Genomic_DNA"/>
</dbReference>
<dbReference type="Proteomes" id="UP000242519">
    <property type="component" value="Unassembled WGS sequence"/>
</dbReference>
<feature type="region of interest" description="Disordered" evidence="1">
    <location>
        <begin position="52"/>
        <end position="97"/>
    </location>
</feature>
<proteinExistence type="predicted"/>
<gene>
    <name evidence="2" type="ORF">B2J93_6508</name>
</gene>
<protein>
    <submittedName>
        <fullName evidence="2">Uncharacterized protein</fullName>
    </submittedName>
</protein>
<evidence type="ECO:0000313" key="2">
    <source>
        <dbReference type="EMBL" id="OWP01034.1"/>
    </source>
</evidence>
<name>A0A218Z018_9HELO</name>
<dbReference type="AlphaFoldDB" id="A0A218Z018"/>
<evidence type="ECO:0000256" key="1">
    <source>
        <dbReference type="SAM" id="MobiDB-lite"/>
    </source>
</evidence>
<reference evidence="2 3" key="1">
    <citation type="submission" date="2017-04" db="EMBL/GenBank/DDBJ databases">
        <title>Draft genome sequence of Marssonina coronaria NL1: causal agent of apple blotch.</title>
        <authorList>
            <person name="Cheng Q."/>
        </authorList>
    </citation>
    <scope>NUCLEOTIDE SEQUENCE [LARGE SCALE GENOMIC DNA]</scope>
    <source>
        <strain evidence="2 3">NL1</strain>
    </source>
</reference>
<organism evidence="2 3">
    <name type="scientific">Diplocarpon coronariae</name>
    <dbReference type="NCBI Taxonomy" id="2795749"/>
    <lineage>
        <taxon>Eukaryota</taxon>
        <taxon>Fungi</taxon>
        <taxon>Dikarya</taxon>
        <taxon>Ascomycota</taxon>
        <taxon>Pezizomycotina</taxon>
        <taxon>Leotiomycetes</taxon>
        <taxon>Helotiales</taxon>
        <taxon>Drepanopezizaceae</taxon>
        <taxon>Diplocarpon</taxon>
    </lineage>
</organism>
<dbReference type="InParanoid" id="A0A218Z018"/>
<comment type="caution">
    <text evidence="2">The sequence shown here is derived from an EMBL/GenBank/DDBJ whole genome shotgun (WGS) entry which is preliminary data.</text>
</comment>
<accession>A0A218Z018</accession>
<keyword evidence="3" id="KW-1185">Reference proteome</keyword>
<sequence>MNLFRKRTSGQATRYGTDYIIRESSSDPSQELISFHKAPAVKSLLELNTKSTPSFYQEPSPAILPPMRPPRPKSQPNFPRTQVLLPNKPPSAPEPAMCTHESIAEETDLALHRAKLRAHEKYSCLSRKVKMDPNMKPKMTMKAFW</sequence>
<feature type="compositionally biased region" description="Pro residues" evidence="1">
    <location>
        <begin position="62"/>
        <end position="73"/>
    </location>
</feature>